<name>A0A553PLK4_TIGCA</name>
<reference evidence="2 3" key="1">
    <citation type="journal article" date="2018" name="Nat. Ecol. Evol.">
        <title>Genomic signatures of mitonuclear coevolution across populations of Tigriopus californicus.</title>
        <authorList>
            <person name="Barreto F.S."/>
            <person name="Watson E.T."/>
            <person name="Lima T.G."/>
            <person name="Willett C.S."/>
            <person name="Edmands S."/>
            <person name="Li W."/>
            <person name="Burton R.S."/>
        </authorList>
    </citation>
    <scope>NUCLEOTIDE SEQUENCE [LARGE SCALE GENOMIC DNA]</scope>
    <source>
        <strain evidence="2 3">San Diego</strain>
    </source>
</reference>
<gene>
    <name evidence="2" type="ORF">TCAL_15377</name>
</gene>
<evidence type="ECO:0000256" key="1">
    <source>
        <dbReference type="SAM" id="MobiDB-lite"/>
    </source>
</evidence>
<dbReference type="EMBL" id="VCGU01000003">
    <property type="protein sequence ID" value="TRY78560.1"/>
    <property type="molecule type" value="Genomic_DNA"/>
</dbReference>
<comment type="caution">
    <text evidence="2">The sequence shown here is derived from an EMBL/GenBank/DDBJ whole genome shotgun (WGS) entry which is preliminary data.</text>
</comment>
<sequence length="156" mass="17322">MELGKLEGEVGQLSANLPVDLISPDVHRVVSGCLSSMSDDLTEMRASAQADLDGLPIPDVTLEAPSGDDDDSKKKKKDKDDTSGKSKSSFFGGLFKFKLPDFSGFKFEGKPSSVEVDKLMKDLPEPDDYAEEEQDWTLLFGRLRQGKTRRRWNMTC</sequence>
<proteinExistence type="predicted"/>
<keyword evidence="3" id="KW-1185">Reference proteome</keyword>
<dbReference type="AlphaFoldDB" id="A0A553PLK4"/>
<evidence type="ECO:0000313" key="2">
    <source>
        <dbReference type="EMBL" id="TRY78560.1"/>
    </source>
</evidence>
<evidence type="ECO:0000313" key="3">
    <source>
        <dbReference type="Proteomes" id="UP000318571"/>
    </source>
</evidence>
<organism evidence="2 3">
    <name type="scientific">Tigriopus californicus</name>
    <name type="common">Marine copepod</name>
    <dbReference type="NCBI Taxonomy" id="6832"/>
    <lineage>
        <taxon>Eukaryota</taxon>
        <taxon>Metazoa</taxon>
        <taxon>Ecdysozoa</taxon>
        <taxon>Arthropoda</taxon>
        <taxon>Crustacea</taxon>
        <taxon>Multicrustacea</taxon>
        <taxon>Hexanauplia</taxon>
        <taxon>Copepoda</taxon>
        <taxon>Harpacticoida</taxon>
        <taxon>Harpacticidae</taxon>
        <taxon>Tigriopus</taxon>
    </lineage>
</organism>
<accession>A0A553PLK4</accession>
<protein>
    <submittedName>
        <fullName evidence="2">Uncharacterized protein</fullName>
    </submittedName>
</protein>
<dbReference type="Proteomes" id="UP000318571">
    <property type="component" value="Chromosome 11"/>
</dbReference>
<feature type="region of interest" description="Disordered" evidence="1">
    <location>
        <begin position="48"/>
        <end position="91"/>
    </location>
</feature>